<feature type="compositionally biased region" description="Polar residues" evidence="1">
    <location>
        <begin position="573"/>
        <end position="582"/>
    </location>
</feature>
<accession>A0A9P5V794</accession>
<dbReference type="Proteomes" id="UP000748756">
    <property type="component" value="Unassembled WGS sequence"/>
</dbReference>
<dbReference type="EMBL" id="JAAAUQ010001161">
    <property type="protein sequence ID" value="KAF9142407.1"/>
    <property type="molecule type" value="Genomic_DNA"/>
</dbReference>
<dbReference type="OrthoDB" id="1711136at2759"/>
<comment type="caution">
    <text evidence="2">The sequence shown here is derived from an EMBL/GenBank/DDBJ whole genome shotgun (WGS) entry which is preliminary data.</text>
</comment>
<protein>
    <submittedName>
        <fullName evidence="2">Uncharacterized protein</fullName>
    </submittedName>
</protein>
<evidence type="ECO:0000313" key="3">
    <source>
        <dbReference type="Proteomes" id="UP000748756"/>
    </source>
</evidence>
<organism evidence="2 3">
    <name type="scientific">Linnemannia schmuckeri</name>
    <dbReference type="NCBI Taxonomy" id="64567"/>
    <lineage>
        <taxon>Eukaryota</taxon>
        <taxon>Fungi</taxon>
        <taxon>Fungi incertae sedis</taxon>
        <taxon>Mucoromycota</taxon>
        <taxon>Mortierellomycotina</taxon>
        <taxon>Mortierellomycetes</taxon>
        <taxon>Mortierellales</taxon>
        <taxon>Mortierellaceae</taxon>
        <taxon>Linnemannia</taxon>
    </lineage>
</organism>
<proteinExistence type="predicted"/>
<feature type="region of interest" description="Disordered" evidence="1">
    <location>
        <begin position="543"/>
        <end position="604"/>
    </location>
</feature>
<dbReference type="AlphaFoldDB" id="A0A9P5V794"/>
<evidence type="ECO:0000256" key="1">
    <source>
        <dbReference type="SAM" id="MobiDB-lite"/>
    </source>
</evidence>
<reference evidence="2" key="1">
    <citation type="journal article" date="2020" name="Fungal Divers.">
        <title>Resolving the Mortierellaceae phylogeny through synthesis of multi-gene phylogenetics and phylogenomics.</title>
        <authorList>
            <person name="Vandepol N."/>
            <person name="Liber J."/>
            <person name="Desiro A."/>
            <person name="Na H."/>
            <person name="Kennedy M."/>
            <person name="Barry K."/>
            <person name="Grigoriev I.V."/>
            <person name="Miller A.N."/>
            <person name="O'Donnell K."/>
            <person name="Stajich J.E."/>
            <person name="Bonito G."/>
        </authorList>
    </citation>
    <scope>NUCLEOTIDE SEQUENCE</scope>
    <source>
        <strain evidence="2">NRRL 6426</strain>
    </source>
</reference>
<gene>
    <name evidence="2" type="ORF">BG015_000933</name>
</gene>
<evidence type="ECO:0000313" key="2">
    <source>
        <dbReference type="EMBL" id="KAF9142407.1"/>
    </source>
</evidence>
<name>A0A9P5V794_9FUNG</name>
<feature type="compositionally biased region" description="Polar residues" evidence="1">
    <location>
        <begin position="406"/>
        <end position="419"/>
    </location>
</feature>
<sequence>MDFISYSTSTPTQDASPVRVNFARPLCFCGFTAVSIYPEPPPATISRQSRSAPTPPSSTVKKTNWVYECHFSSKQKGMTPPDPCQDCERGRKRRTARGRFLARNTKELTWFAGPNSGGGCERHRAVQYDEVELWPRKKPVTTTTTTNHDNSDTTSTQVKKAVVGADIQVEAIYLNAAPMDGQKVCGFHMHALEWHHMQTLNVNQILMVAMNTPCDHFHLSIILWLGDLAKTTTIKNSNIDTNYHLSLKLFQKVGCFCKKEAVLAKGPKLSTSYTLLPGSTTPIYHNERDSSDKEYFVMCAGRVYDNHTDYEMVPQPGTDACYNYNIRSWVKKSGGFFQCAFQLPLQKAIFQHALLPIHSRIYVTDWLSQWFEPVPLTPPTQPLTAFPSGPVWLQRTNELLTAIRGPTTTPSSSKANGPSLQAPLIPTTPGSTMKSKGLATAQDFRPDELMVSSIGVLVKEQDQLKSANGLFEIDNELNEALMRHTTTIKSIKERTAKLSSWSKEQDRHYKEIDMAAYSSVTILLCDKCKRNNTRDFCVIPRAGSLTSFPPPSPSSQYEHRQNQKTTTTFTQTAVASSRSTHLPSPEGSDNEHVDAPGAQADEPFDHMDPLTGLVAFDAELEQADRELEATMTRHAQVFERTMEIRSRLVPDFFQCRGCCYQEVGVDVLPCHHHFLCAECVDLIKFYLVPHDMRG</sequence>
<feature type="region of interest" description="Disordered" evidence="1">
    <location>
        <begin position="404"/>
        <end position="435"/>
    </location>
</feature>
<keyword evidence="3" id="KW-1185">Reference proteome</keyword>